<accession>A0A8J6HQT3</accession>
<dbReference type="EMBL" id="JABDTM020016361">
    <property type="protein sequence ID" value="KAH0818897.1"/>
    <property type="molecule type" value="Genomic_DNA"/>
</dbReference>
<dbReference type="PANTHER" id="PTHR46014">
    <property type="entry name" value="TETRATRICOPEPTIDE REPEAT PROTEIN 1"/>
    <property type="match status" value="1"/>
</dbReference>
<dbReference type="InterPro" id="IPR011990">
    <property type="entry name" value="TPR-like_helical_dom_sf"/>
</dbReference>
<proteinExistence type="predicted"/>
<dbReference type="Proteomes" id="UP000719412">
    <property type="component" value="Unassembled WGS sequence"/>
</dbReference>
<evidence type="ECO:0008006" key="5">
    <source>
        <dbReference type="Google" id="ProtNLM"/>
    </source>
</evidence>
<evidence type="ECO:0000313" key="3">
    <source>
        <dbReference type="EMBL" id="KAH0818897.1"/>
    </source>
</evidence>
<dbReference type="SMART" id="SM00028">
    <property type="entry name" value="TPR"/>
    <property type="match status" value="3"/>
</dbReference>
<evidence type="ECO:0000256" key="1">
    <source>
        <dbReference type="PROSITE-ProRule" id="PRU00339"/>
    </source>
</evidence>
<gene>
    <name evidence="3" type="ORF">GEV33_003897</name>
</gene>
<keyword evidence="1" id="KW-0802">TPR repeat</keyword>
<reference evidence="3" key="2">
    <citation type="submission" date="2021-08" db="EMBL/GenBank/DDBJ databases">
        <authorList>
            <person name="Eriksson T."/>
        </authorList>
    </citation>
    <scope>NUCLEOTIDE SEQUENCE</scope>
    <source>
        <strain evidence="3">Stoneville</strain>
        <tissue evidence="3">Whole head</tissue>
    </source>
</reference>
<feature type="repeat" description="TPR" evidence="1">
    <location>
        <begin position="161"/>
        <end position="194"/>
    </location>
</feature>
<feature type="compositionally biased region" description="Basic and acidic residues" evidence="2">
    <location>
        <begin position="29"/>
        <end position="38"/>
    </location>
</feature>
<dbReference type="PROSITE" id="PS50005">
    <property type="entry name" value="TPR"/>
    <property type="match status" value="1"/>
</dbReference>
<evidence type="ECO:0000313" key="4">
    <source>
        <dbReference type="Proteomes" id="UP000719412"/>
    </source>
</evidence>
<comment type="caution">
    <text evidence="3">The sequence shown here is derived from an EMBL/GenBank/DDBJ whole genome shotgun (WGS) entry which is preliminary data.</text>
</comment>
<name>A0A8J6HQT3_TENMO</name>
<dbReference type="InterPro" id="IPR019734">
    <property type="entry name" value="TPR_rpt"/>
</dbReference>
<feature type="compositionally biased region" description="Basic and acidic residues" evidence="2">
    <location>
        <begin position="50"/>
        <end position="68"/>
    </location>
</feature>
<dbReference type="InterPro" id="IPR052769">
    <property type="entry name" value="TPR_domain_protein"/>
</dbReference>
<reference evidence="3" key="1">
    <citation type="journal article" date="2020" name="J Insects Food Feed">
        <title>The yellow mealworm (Tenebrio molitor) genome: a resource for the emerging insects as food and feed industry.</title>
        <authorList>
            <person name="Eriksson T."/>
            <person name="Andere A."/>
            <person name="Kelstrup H."/>
            <person name="Emery V."/>
            <person name="Picard C."/>
        </authorList>
    </citation>
    <scope>NUCLEOTIDE SEQUENCE</scope>
    <source>
        <strain evidence="3">Stoneville</strain>
        <tissue evidence="3">Whole head</tissue>
    </source>
</reference>
<sequence>MSKDTVGEIPTNEQIIDDLTKDLRDAQFTVEDSRKDESEAYIPEDFDAPESDKVDEPQHVSDDSDDEALKNQELDLTDEEKEAKRQQAMALKNRGNDEFKTCQYLESIATYTEALSFCPLKYESDRAILYANRAASKIKVERKASAIDDCTKAVKLNDKYVRAYLRRAKLYEETDKLDESLEDYKKILELDPGNGDALSASHRLPPLISDRNEKLKEEMLGKLKDLGNVFLRPFGLSTNNFNLQQDPNTGGYSVNFQQNPSN</sequence>
<dbReference type="PANTHER" id="PTHR46014:SF1">
    <property type="entry name" value="TETRATRICOPEPTIDE REPEAT PROTEIN 1"/>
    <property type="match status" value="1"/>
</dbReference>
<protein>
    <recommendedName>
        <fullName evidence="5">Tetratricopeptide repeat protein 1</fullName>
    </recommendedName>
</protein>
<feature type="region of interest" description="Disordered" evidence="2">
    <location>
        <begin position="29"/>
        <end position="68"/>
    </location>
</feature>
<dbReference type="AlphaFoldDB" id="A0A8J6HQT3"/>
<dbReference type="PROSITE" id="PS50293">
    <property type="entry name" value="TPR_REGION"/>
    <property type="match status" value="1"/>
</dbReference>
<organism evidence="3 4">
    <name type="scientific">Tenebrio molitor</name>
    <name type="common">Yellow mealworm beetle</name>
    <dbReference type="NCBI Taxonomy" id="7067"/>
    <lineage>
        <taxon>Eukaryota</taxon>
        <taxon>Metazoa</taxon>
        <taxon>Ecdysozoa</taxon>
        <taxon>Arthropoda</taxon>
        <taxon>Hexapoda</taxon>
        <taxon>Insecta</taxon>
        <taxon>Pterygota</taxon>
        <taxon>Neoptera</taxon>
        <taxon>Endopterygota</taxon>
        <taxon>Coleoptera</taxon>
        <taxon>Polyphaga</taxon>
        <taxon>Cucujiformia</taxon>
        <taxon>Tenebrionidae</taxon>
        <taxon>Tenebrio</taxon>
    </lineage>
</organism>
<keyword evidence="4" id="KW-1185">Reference proteome</keyword>
<dbReference type="Pfam" id="PF00515">
    <property type="entry name" value="TPR_1"/>
    <property type="match status" value="1"/>
</dbReference>
<evidence type="ECO:0000256" key="2">
    <source>
        <dbReference type="SAM" id="MobiDB-lite"/>
    </source>
</evidence>
<dbReference type="SUPFAM" id="SSF48452">
    <property type="entry name" value="TPR-like"/>
    <property type="match status" value="1"/>
</dbReference>
<dbReference type="Gene3D" id="1.25.40.10">
    <property type="entry name" value="Tetratricopeptide repeat domain"/>
    <property type="match status" value="1"/>
</dbReference>